<gene>
    <name evidence="3" type="ORF">SSPSH_003062</name>
</gene>
<name>U2EIH5_9GAMM</name>
<dbReference type="EMBL" id="AFNV02000023">
    <property type="protein sequence ID" value="ERJ18147.1"/>
    <property type="molecule type" value="Genomic_DNA"/>
</dbReference>
<reference evidence="3 4" key="1">
    <citation type="journal article" date="2011" name="J. Bacteriol.">
        <title>Genome sequence of Salinisphaera shabanensis, a gammaproteobacterium from the harsh, variable environment of the brine-seawater interface of the Shaban Deep in the Red Sea.</title>
        <authorList>
            <person name="Antunes A."/>
            <person name="Alam I."/>
            <person name="Bajic V.B."/>
            <person name="Stingl U."/>
        </authorList>
    </citation>
    <scope>NUCLEOTIDE SEQUENCE [LARGE SCALE GENOMIC DNA]</scope>
    <source>
        <strain evidence="3 4">E1L3A</strain>
    </source>
</reference>
<keyword evidence="2" id="KW-0732">Signal</keyword>
<accession>U2EIH5</accession>
<dbReference type="PROSITE" id="PS51257">
    <property type="entry name" value="PROKAR_LIPOPROTEIN"/>
    <property type="match status" value="1"/>
</dbReference>
<organism evidence="3 4">
    <name type="scientific">Salinisphaera shabanensis E1L3A</name>
    <dbReference type="NCBI Taxonomy" id="1033802"/>
    <lineage>
        <taxon>Bacteria</taxon>
        <taxon>Pseudomonadati</taxon>
        <taxon>Pseudomonadota</taxon>
        <taxon>Gammaproteobacteria</taxon>
        <taxon>Salinisphaerales</taxon>
        <taxon>Salinisphaeraceae</taxon>
        <taxon>Salinisphaera</taxon>
    </lineage>
</organism>
<dbReference type="Pfam" id="PF09619">
    <property type="entry name" value="YscW"/>
    <property type="match status" value="1"/>
</dbReference>
<feature type="region of interest" description="Disordered" evidence="1">
    <location>
        <begin position="221"/>
        <end position="264"/>
    </location>
</feature>
<proteinExistence type="predicted"/>
<evidence type="ECO:0000256" key="1">
    <source>
        <dbReference type="SAM" id="MobiDB-lite"/>
    </source>
</evidence>
<evidence type="ECO:0000313" key="4">
    <source>
        <dbReference type="Proteomes" id="UP000006242"/>
    </source>
</evidence>
<reference evidence="3 4" key="2">
    <citation type="journal article" date="2013" name="PLoS ONE">
        <title>INDIGO - INtegrated Data Warehouse of MIcrobial GenOmes with Examples from the Red Sea Extremophiles.</title>
        <authorList>
            <person name="Alam I."/>
            <person name="Antunes A."/>
            <person name="Kamau A.A."/>
            <person name="Ba Alawi W."/>
            <person name="Kalkatawi M."/>
            <person name="Stingl U."/>
            <person name="Bajic V.B."/>
        </authorList>
    </citation>
    <scope>NUCLEOTIDE SEQUENCE [LARGE SCALE GENOMIC DNA]</scope>
    <source>
        <strain evidence="3 4">E1L3A</strain>
    </source>
</reference>
<feature type="chain" id="PRO_5004626728" evidence="2">
    <location>
        <begin position="20"/>
        <end position="264"/>
    </location>
</feature>
<keyword evidence="4" id="KW-1185">Reference proteome</keyword>
<dbReference type="InterPro" id="IPR039366">
    <property type="entry name" value="Pilotin"/>
</dbReference>
<feature type="signal peptide" evidence="2">
    <location>
        <begin position="1"/>
        <end position="19"/>
    </location>
</feature>
<evidence type="ECO:0000313" key="3">
    <source>
        <dbReference type="EMBL" id="ERJ18147.1"/>
    </source>
</evidence>
<evidence type="ECO:0000256" key="2">
    <source>
        <dbReference type="SAM" id="SignalP"/>
    </source>
</evidence>
<sequence>MLIKGFFRALFPWSVCLCAILVITGCGQGEPTTVTVAGSIDLAGSQPLPEHATARISMFEHRDGGGDKRIVAERTLHDLGDKSITFTVDIERNLINPEGDYGLRGEILSQDGTILWQSKNAKKVKPLENKSEIHLELVPNATDADLTFEQFRCEDGFHLAAAIQGERAVVRLGNRRLVMLATKREGAFKGEHGNELVKNADMIEVQIDGSTHASCAVVANQSPPAANEASTDVPEQQAGTATRGNGGEKNTTGDQPEPDEGKDR</sequence>
<dbReference type="RefSeq" id="WP_021031826.1">
    <property type="nucleotide sequence ID" value="NZ_AFNV02000023.1"/>
</dbReference>
<feature type="compositionally biased region" description="Polar residues" evidence="1">
    <location>
        <begin position="221"/>
        <end position="254"/>
    </location>
</feature>
<dbReference type="STRING" id="1033802.SSPSH_003062"/>
<protein>
    <submittedName>
        <fullName evidence="3">Membrane lipoprotein</fullName>
    </submittedName>
</protein>
<keyword evidence="3" id="KW-0449">Lipoprotein</keyword>
<dbReference type="OrthoDB" id="7069227at2"/>
<comment type="caution">
    <text evidence="3">The sequence shown here is derived from an EMBL/GenBank/DDBJ whole genome shotgun (WGS) entry which is preliminary data.</text>
</comment>
<dbReference type="Proteomes" id="UP000006242">
    <property type="component" value="Unassembled WGS sequence"/>
</dbReference>
<dbReference type="AlphaFoldDB" id="U2EIH5"/>